<dbReference type="EMBL" id="BMLS01000004">
    <property type="protein sequence ID" value="GGO71116.1"/>
    <property type="molecule type" value="Genomic_DNA"/>
</dbReference>
<gene>
    <name evidence="3" type="ORF">GCM10010982_26170</name>
</gene>
<reference evidence="3" key="2">
    <citation type="submission" date="2020-09" db="EMBL/GenBank/DDBJ databases">
        <authorList>
            <person name="Sun Q."/>
            <person name="Zhou Y."/>
        </authorList>
    </citation>
    <scope>NUCLEOTIDE SEQUENCE</scope>
    <source>
        <strain evidence="3">CGMCC 1.7086</strain>
    </source>
</reference>
<evidence type="ECO:0000256" key="1">
    <source>
        <dbReference type="SAM" id="Coils"/>
    </source>
</evidence>
<comment type="caution">
    <text evidence="3">The sequence shown here is derived from an EMBL/GenBank/DDBJ whole genome shotgun (WGS) entry which is preliminary data.</text>
</comment>
<dbReference type="RefSeq" id="WP_188695894.1">
    <property type="nucleotide sequence ID" value="NZ_BMLS01000004.1"/>
</dbReference>
<organism evidence="3 4">
    <name type="scientific">Bowmanella pacifica</name>
    <dbReference type="NCBI Taxonomy" id="502051"/>
    <lineage>
        <taxon>Bacteria</taxon>
        <taxon>Pseudomonadati</taxon>
        <taxon>Pseudomonadota</taxon>
        <taxon>Gammaproteobacteria</taxon>
        <taxon>Alteromonadales</taxon>
        <taxon>Alteromonadaceae</taxon>
        <taxon>Bowmanella</taxon>
    </lineage>
</organism>
<feature type="coiled-coil region" evidence="1">
    <location>
        <begin position="132"/>
        <end position="183"/>
    </location>
</feature>
<evidence type="ECO:0000313" key="4">
    <source>
        <dbReference type="Proteomes" id="UP000606935"/>
    </source>
</evidence>
<keyword evidence="1" id="KW-0175">Coiled coil</keyword>
<keyword evidence="2" id="KW-0732">Signal</keyword>
<dbReference type="AlphaFoldDB" id="A0A918DK12"/>
<name>A0A918DK12_9ALTE</name>
<feature type="signal peptide" evidence="2">
    <location>
        <begin position="1"/>
        <end position="26"/>
    </location>
</feature>
<proteinExistence type="predicted"/>
<evidence type="ECO:0000256" key="2">
    <source>
        <dbReference type="SAM" id="SignalP"/>
    </source>
</evidence>
<dbReference type="Proteomes" id="UP000606935">
    <property type="component" value="Unassembled WGS sequence"/>
</dbReference>
<sequence>MFNLCRMPSLWLILGMTMLSGCQSLSQQSSQESTPVVNVDNLGDYYLYISGLDSDGMDTEVARQQQSVEQGDHKAALHLILLLSIPNTSASNVELAKVSLDKAMAGASNEDKGLLKLLSHQLEQRIQWQHKYNDLDDKHRRLQTELKKEQQDRIWLQQQKQSLEQQLQQLKAIERNILKREAESNGK</sequence>
<dbReference type="PROSITE" id="PS51257">
    <property type="entry name" value="PROKAR_LIPOPROTEIN"/>
    <property type="match status" value="1"/>
</dbReference>
<protein>
    <submittedName>
        <fullName evidence="3">Uncharacterized protein</fullName>
    </submittedName>
</protein>
<reference evidence="3" key="1">
    <citation type="journal article" date="2014" name="Int. J. Syst. Evol. Microbiol.">
        <title>Complete genome sequence of Corynebacterium casei LMG S-19264T (=DSM 44701T), isolated from a smear-ripened cheese.</title>
        <authorList>
            <consortium name="US DOE Joint Genome Institute (JGI-PGF)"/>
            <person name="Walter F."/>
            <person name="Albersmeier A."/>
            <person name="Kalinowski J."/>
            <person name="Ruckert C."/>
        </authorList>
    </citation>
    <scope>NUCLEOTIDE SEQUENCE</scope>
    <source>
        <strain evidence="3">CGMCC 1.7086</strain>
    </source>
</reference>
<evidence type="ECO:0000313" key="3">
    <source>
        <dbReference type="EMBL" id="GGO71116.1"/>
    </source>
</evidence>
<feature type="chain" id="PRO_5036975007" evidence="2">
    <location>
        <begin position="27"/>
        <end position="187"/>
    </location>
</feature>
<keyword evidence="4" id="KW-1185">Reference proteome</keyword>
<accession>A0A918DK12</accession>